<evidence type="ECO:0000313" key="5">
    <source>
        <dbReference type="EMBL" id="MBB6730280.1"/>
    </source>
</evidence>
<sequence length="106" mass="12074">MRMLNSFIQTDGVQVQHQQLSQQTFLGPIFQSFAKRHGLTPRETQVLRLLVIGGLRNDELAKELHISPKTLKNHLACMMKKTNTGSSRTLQAMFFNHTIKMLLPSV</sequence>
<dbReference type="AlphaFoldDB" id="A0A7X0SHV7"/>
<dbReference type="SUPFAM" id="SSF46894">
    <property type="entry name" value="C-terminal effector domain of the bipartite response regulators"/>
    <property type="match status" value="1"/>
</dbReference>
<dbReference type="PROSITE" id="PS50043">
    <property type="entry name" value="HTH_LUXR_2"/>
    <property type="match status" value="1"/>
</dbReference>
<reference evidence="5 6" key="1">
    <citation type="submission" date="2020-08" db="EMBL/GenBank/DDBJ databases">
        <title>Cohnella phylogeny.</title>
        <authorList>
            <person name="Dunlap C."/>
        </authorList>
    </citation>
    <scope>NUCLEOTIDE SEQUENCE [LARGE SCALE GENOMIC DNA]</scope>
    <source>
        <strain evidence="5 6">CBP 2801</strain>
    </source>
</reference>
<comment type="caution">
    <text evidence="5">The sequence shown here is derived from an EMBL/GenBank/DDBJ whole genome shotgun (WGS) entry which is preliminary data.</text>
</comment>
<dbReference type="InterPro" id="IPR000792">
    <property type="entry name" value="Tscrpt_reg_LuxR_C"/>
</dbReference>
<feature type="domain" description="HTH luxR-type" evidence="4">
    <location>
        <begin position="32"/>
        <end position="98"/>
    </location>
</feature>
<dbReference type="Proteomes" id="UP000564644">
    <property type="component" value="Unassembled WGS sequence"/>
</dbReference>
<evidence type="ECO:0000259" key="4">
    <source>
        <dbReference type="PROSITE" id="PS50043"/>
    </source>
</evidence>
<keyword evidence="6" id="KW-1185">Reference proteome</keyword>
<dbReference type="Gene3D" id="1.10.10.10">
    <property type="entry name" value="Winged helix-like DNA-binding domain superfamily/Winged helix DNA-binding domain"/>
    <property type="match status" value="1"/>
</dbReference>
<dbReference type="EMBL" id="JACJVO010000007">
    <property type="protein sequence ID" value="MBB6730280.1"/>
    <property type="molecule type" value="Genomic_DNA"/>
</dbReference>
<dbReference type="InterPro" id="IPR036388">
    <property type="entry name" value="WH-like_DNA-bd_sf"/>
</dbReference>
<gene>
    <name evidence="5" type="ORF">H7C18_05155</name>
</gene>
<name>A0A7X0SHV7_9BACL</name>
<evidence type="ECO:0000256" key="3">
    <source>
        <dbReference type="ARBA" id="ARBA00023163"/>
    </source>
</evidence>
<proteinExistence type="predicted"/>
<dbReference type="GO" id="GO:0006355">
    <property type="term" value="P:regulation of DNA-templated transcription"/>
    <property type="evidence" value="ECO:0007669"/>
    <property type="project" value="InterPro"/>
</dbReference>
<dbReference type="SMART" id="SM00421">
    <property type="entry name" value="HTH_LUXR"/>
    <property type="match status" value="1"/>
</dbReference>
<evidence type="ECO:0000256" key="2">
    <source>
        <dbReference type="ARBA" id="ARBA00023125"/>
    </source>
</evidence>
<dbReference type="InterPro" id="IPR016032">
    <property type="entry name" value="Sig_transdc_resp-reg_C-effctor"/>
</dbReference>
<keyword evidence="1" id="KW-0805">Transcription regulation</keyword>
<accession>A0A7X0SHV7</accession>
<evidence type="ECO:0000313" key="6">
    <source>
        <dbReference type="Proteomes" id="UP000564644"/>
    </source>
</evidence>
<keyword evidence="2" id="KW-0238">DNA-binding</keyword>
<dbReference type="CDD" id="cd06170">
    <property type="entry name" value="LuxR_C_like"/>
    <property type="match status" value="1"/>
</dbReference>
<organism evidence="5 6">
    <name type="scientific">Cohnella zeiphila</name>
    <dbReference type="NCBI Taxonomy" id="2761120"/>
    <lineage>
        <taxon>Bacteria</taxon>
        <taxon>Bacillati</taxon>
        <taxon>Bacillota</taxon>
        <taxon>Bacilli</taxon>
        <taxon>Bacillales</taxon>
        <taxon>Paenibacillaceae</taxon>
        <taxon>Cohnella</taxon>
    </lineage>
</organism>
<keyword evidence="3" id="KW-0804">Transcription</keyword>
<dbReference type="GO" id="GO:0003677">
    <property type="term" value="F:DNA binding"/>
    <property type="evidence" value="ECO:0007669"/>
    <property type="project" value="UniProtKB-KW"/>
</dbReference>
<dbReference type="PANTHER" id="PTHR44688:SF16">
    <property type="entry name" value="DNA-BINDING TRANSCRIPTIONAL ACTIVATOR DEVR_DOSR"/>
    <property type="match status" value="1"/>
</dbReference>
<dbReference type="Pfam" id="PF00196">
    <property type="entry name" value="GerE"/>
    <property type="match status" value="1"/>
</dbReference>
<dbReference type="PANTHER" id="PTHR44688">
    <property type="entry name" value="DNA-BINDING TRANSCRIPTIONAL ACTIVATOR DEVR_DOSR"/>
    <property type="match status" value="1"/>
</dbReference>
<evidence type="ECO:0000256" key="1">
    <source>
        <dbReference type="ARBA" id="ARBA00023015"/>
    </source>
</evidence>
<protein>
    <submittedName>
        <fullName evidence="5">Helix-turn-helix transcriptional regulator</fullName>
    </submittedName>
</protein>